<dbReference type="PANTHER" id="PTHR21494:SF0">
    <property type="entry name" value="ACTIVATING SIGNAL COINTEGRATOR 1 COMPLEX SUBUNIT 2"/>
    <property type="match status" value="1"/>
</dbReference>
<dbReference type="Gene3D" id="1.10.8.10">
    <property type="entry name" value="DNA helicase RuvA subunit, C-terminal domain"/>
    <property type="match status" value="1"/>
</dbReference>
<evidence type="ECO:0000256" key="1">
    <source>
        <dbReference type="SAM" id="MobiDB-lite"/>
    </source>
</evidence>
<evidence type="ECO:0000259" key="2">
    <source>
        <dbReference type="PROSITE" id="PS51140"/>
    </source>
</evidence>
<reference evidence="3 4" key="1">
    <citation type="submission" date="2017-03" db="EMBL/GenBank/DDBJ databases">
        <title>Genomes of endolithic fungi from Antarctica.</title>
        <authorList>
            <person name="Coleine C."/>
            <person name="Masonjones S."/>
            <person name="Stajich J.E."/>
        </authorList>
    </citation>
    <scope>NUCLEOTIDE SEQUENCE [LARGE SCALE GENOMIC DNA]</scope>
    <source>
        <strain evidence="3 4">CCFEE 6315</strain>
    </source>
</reference>
<feature type="compositionally biased region" description="Basic residues" evidence="1">
    <location>
        <begin position="293"/>
        <end position="309"/>
    </location>
</feature>
<protein>
    <recommendedName>
        <fullName evidence="2">CUE domain-containing protein</fullName>
    </recommendedName>
</protein>
<proteinExistence type="predicted"/>
<name>A0A4U0TQW0_9PEZI</name>
<dbReference type="InterPro" id="IPR041800">
    <property type="entry name" value="ASCC2_CUE"/>
</dbReference>
<dbReference type="InterPro" id="IPR052586">
    <property type="entry name" value="ASCC2"/>
</dbReference>
<dbReference type="Proteomes" id="UP000308549">
    <property type="component" value="Unassembled WGS sequence"/>
</dbReference>
<dbReference type="Pfam" id="PF02845">
    <property type="entry name" value="CUE"/>
    <property type="match status" value="1"/>
</dbReference>
<gene>
    <name evidence="3" type="ORF">B0A50_06006</name>
</gene>
<dbReference type="CDD" id="cd14364">
    <property type="entry name" value="CUE_ASCC2"/>
    <property type="match status" value="1"/>
</dbReference>
<comment type="caution">
    <text evidence="3">The sequence shown here is derived from an EMBL/GenBank/DDBJ whole genome shotgun (WGS) entry which is preliminary data.</text>
</comment>
<organism evidence="3 4">
    <name type="scientific">Salinomyces thailandicus</name>
    <dbReference type="NCBI Taxonomy" id="706561"/>
    <lineage>
        <taxon>Eukaryota</taxon>
        <taxon>Fungi</taxon>
        <taxon>Dikarya</taxon>
        <taxon>Ascomycota</taxon>
        <taxon>Pezizomycotina</taxon>
        <taxon>Dothideomycetes</taxon>
        <taxon>Dothideomycetidae</taxon>
        <taxon>Mycosphaerellales</taxon>
        <taxon>Teratosphaeriaceae</taxon>
        <taxon>Salinomyces</taxon>
    </lineage>
</organism>
<dbReference type="InterPro" id="IPR003892">
    <property type="entry name" value="CUE"/>
</dbReference>
<keyword evidence="4" id="KW-1185">Reference proteome</keyword>
<dbReference type="GO" id="GO:0043130">
    <property type="term" value="F:ubiquitin binding"/>
    <property type="evidence" value="ECO:0007669"/>
    <property type="project" value="InterPro"/>
</dbReference>
<dbReference type="EMBL" id="NAJL01000046">
    <property type="protein sequence ID" value="TKA24242.1"/>
    <property type="molecule type" value="Genomic_DNA"/>
</dbReference>
<dbReference type="PROSITE" id="PS51140">
    <property type="entry name" value="CUE"/>
    <property type="match status" value="1"/>
</dbReference>
<dbReference type="SUPFAM" id="SSF46934">
    <property type="entry name" value="UBA-like"/>
    <property type="match status" value="1"/>
</dbReference>
<accession>A0A4U0TQW0</accession>
<dbReference type="AlphaFoldDB" id="A0A4U0TQW0"/>
<sequence length="650" mass="71060">MADSIPLAPMPPAKIRLTLGPEKWETCLDAWLTLSDLQLRLPSKDFTSSAAGSVSSFLTSYYRELATLQPSDDSLSNGKARSLQRNCFKLFDRALQSPGPPTEFLDFNLLSDFCHAHVRSAALSRLMDSLWDQSRHKLEPAFQKRKEGLTKLLDSPDPSSAVSELALLAPILRASADAGSFFVTGSDFTDALASGYDKLTDSAQRVPLTSVAYLGLISVVKTETPNLSLLADCLYNVKSQADGRSGQASLMADLVTNTPLLGKLRRTLSGKGADRVAKLLESLETYRTPSIARPRKPSRRNVGKGKGKARQADGELHIHRMSLVTQIQDLFPDLGSGFVLRLLDEYGDDVEQTTAHLLDESLPSHLQGLDRSQQAPIYESDVQEDIEHLAPRSTPPPPPPESFVPERRNVFDDDEILSADTSRLHIGKRTERKESGPANKAAILSALAAFDADDDERDDTYDVEDVGGTIDNAHPDGEPGISAKITQEENEMALFSAYKASPETFGRTFNVRRGQARMALKAETGMTDEVIEGWAIMLQREPNRLRRLEARSATFDGQQRELANTAYREGAADTETEDSDVPGSQRGRGGFRGRGGRGRGRGRGGNVAGPSNEQGTAAAQRRKETNKSSRANHSRRDQRAKKMARGGFPG</sequence>
<evidence type="ECO:0000313" key="3">
    <source>
        <dbReference type="EMBL" id="TKA24242.1"/>
    </source>
</evidence>
<feature type="region of interest" description="Disordered" evidence="1">
    <location>
        <begin position="289"/>
        <end position="312"/>
    </location>
</feature>
<dbReference type="SMART" id="SM00546">
    <property type="entry name" value="CUE"/>
    <property type="match status" value="1"/>
</dbReference>
<dbReference type="InterPro" id="IPR009060">
    <property type="entry name" value="UBA-like_sf"/>
</dbReference>
<feature type="domain" description="CUE" evidence="2">
    <location>
        <begin position="319"/>
        <end position="362"/>
    </location>
</feature>
<dbReference type="PANTHER" id="PTHR21494">
    <property type="entry name" value="ACTIVATING SIGNAL COINTEGRATOR 1 COMPLEX SUBUNIT 2 ASC-1 COMPLEX SUBUNIT P100"/>
    <property type="match status" value="1"/>
</dbReference>
<feature type="compositionally biased region" description="Basic residues" evidence="1">
    <location>
        <begin position="589"/>
        <end position="602"/>
    </location>
</feature>
<feature type="region of interest" description="Disordered" evidence="1">
    <location>
        <begin position="566"/>
        <end position="650"/>
    </location>
</feature>
<feature type="compositionally biased region" description="Basic residues" evidence="1">
    <location>
        <begin position="630"/>
        <end position="644"/>
    </location>
</feature>
<evidence type="ECO:0000313" key="4">
    <source>
        <dbReference type="Proteomes" id="UP000308549"/>
    </source>
</evidence>
<dbReference type="OrthoDB" id="5577209at2759"/>